<organism evidence="2 3">
    <name type="scientific">Sphingomonas kaistensis</name>
    <dbReference type="NCBI Taxonomy" id="298708"/>
    <lineage>
        <taxon>Bacteria</taxon>
        <taxon>Pseudomonadati</taxon>
        <taxon>Pseudomonadota</taxon>
        <taxon>Alphaproteobacteria</taxon>
        <taxon>Sphingomonadales</taxon>
        <taxon>Sphingomonadaceae</taxon>
        <taxon>Sphingomonas</taxon>
    </lineage>
</organism>
<proteinExistence type="predicted"/>
<reference evidence="2 3" key="1">
    <citation type="submission" date="2024-02" db="EMBL/GenBank/DDBJ databases">
        <title>Full genome sequence of Sphingomonas kaistensis.</title>
        <authorList>
            <person name="Poletto B.L."/>
            <person name="Silva G."/>
            <person name="Galante D."/>
            <person name="Campos K.R."/>
            <person name="Santos M.B.N."/>
            <person name="Sacchi C.T."/>
        </authorList>
    </citation>
    <scope>NUCLEOTIDE SEQUENCE [LARGE SCALE GENOMIC DNA]</scope>
    <source>
        <strain evidence="2 3">MA4R</strain>
    </source>
</reference>
<feature type="compositionally biased region" description="Polar residues" evidence="1">
    <location>
        <begin position="76"/>
        <end position="88"/>
    </location>
</feature>
<evidence type="ECO:0000313" key="2">
    <source>
        <dbReference type="EMBL" id="WWM70116.1"/>
    </source>
</evidence>
<evidence type="ECO:0000313" key="3">
    <source>
        <dbReference type="Proteomes" id="UP001382935"/>
    </source>
</evidence>
<gene>
    <name evidence="2" type="ORF">V6R86_05325</name>
</gene>
<dbReference type="RefSeq" id="WP_338502732.1">
    <property type="nucleotide sequence ID" value="NZ_CP145607.1"/>
</dbReference>
<accession>A0ABZ2FZ66</accession>
<evidence type="ECO:0000256" key="1">
    <source>
        <dbReference type="SAM" id="MobiDB-lite"/>
    </source>
</evidence>
<name>A0ABZ2FZ66_9SPHN</name>
<sequence length="88" mass="9697">MIGIALLLLAVDPGTTTSAQPAQICKKIQRIGSLARPQKRCMSAEQWDEFTRTNKDYVASMQGQNWSAENEAARQGQLQNPMTNGSPF</sequence>
<keyword evidence="3" id="KW-1185">Reference proteome</keyword>
<protein>
    <submittedName>
        <fullName evidence="2">Uncharacterized protein</fullName>
    </submittedName>
</protein>
<feature type="region of interest" description="Disordered" evidence="1">
    <location>
        <begin position="64"/>
        <end position="88"/>
    </location>
</feature>
<dbReference type="EMBL" id="CP145607">
    <property type="protein sequence ID" value="WWM70116.1"/>
    <property type="molecule type" value="Genomic_DNA"/>
</dbReference>
<dbReference type="Proteomes" id="UP001382935">
    <property type="component" value="Chromosome"/>
</dbReference>